<evidence type="ECO:0000256" key="1">
    <source>
        <dbReference type="SAM" id="MobiDB-lite"/>
    </source>
</evidence>
<reference evidence="2 3" key="1">
    <citation type="journal article" date="2021" name="Elife">
        <title>Chloroplast acquisition without the gene transfer in kleptoplastic sea slugs, Plakobranchus ocellatus.</title>
        <authorList>
            <person name="Maeda T."/>
            <person name="Takahashi S."/>
            <person name="Yoshida T."/>
            <person name="Shimamura S."/>
            <person name="Takaki Y."/>
            <person name="Nagai Y."/>
            <person name="Toyoda A."/>
            <person name="Suzuki Y."/>
            <person name="Arimoto A."/>
            <person name="Ishii H."/>
            <person name="Satoh N."/>
            <person name="Nishiyama T."/>
            <person name="Hasebe M."/>
            <person name="Maruyama T."/>
            <person name="Minagawa J."/>
            <person name="Obokata J."/>
            <person name="Shigenobu S."/>
        </authorList>
    </citation>
    <scope>NUCLEOTIDE SEQUENCE [LARGE SCALE GENOMIC DNA]</scope>
</reference>
<evidence type="ECO:0008006" key="4">
    <source>
        <dbReference type="Google" id="ProtNLM"/>
    </source>
</evidence>
<dbReference type="Proteomes" id="UP000735302">
    <property type="component" value="Unassembled WGS sequence"/>
</dbReference>
<comment type="caution">
    <text evidence="2">The sequence shown here is derived from an EMBL/GenBank/DDBJ whole genome shotgun (WGS) entry which is preliminary data.</text>
</comment>
<organism evidence="2 3">
    <name type="scientific">Plakobranchus ocellatus</name>
    <dbReference type="NCBI Taxonomy" id="259542"/>
    <lineage>
        <taxon>Eukaryota</taxon>
        <taxon>Metazoa</taxon>
        <taxon>Spiralia</taxon>
        <taxon>Lophotrochozoa</taxon>
        <taxon>Mollusca</taxon>
        <taxon>Gastropoda</taxon>
        <taxon>Heterobranchia</taxon>
        <taxon>Euthyneura</taxon>
        <taxon>Panpulmonata</taxon>
        <taxon>Sacoglossa</taxon>
        <taxon>Placobranchoidea</taxon>
        <taxon>Plakobranchidae</taxon>
        <taxon>Plakobranchus</taxon>
    </lineage>
</organism>
<name>A0AAV4D688_9GAST</name>
<evidence type="ECO:0000313" key="2">
    <source>
        <dbReference type="EMBL" id="GFO39657.1"/>
    </source>
</evidence>
<gene>
    <name evidence="2" type="ORF">PoB_006616200</name>
</gene>
<protein>
    <recommendedName>
        <fullName evidence="4">Small EDRK-rich factor-like N-terminal domain-containing protein</fullName>
    </recommendedName>
</protein>
<feature type="region of interest" description="Disordered" evidence="1">
    <location>
        <begin position="101"/>
        <end position="120"/>
    </location>
</feature>
<accession>A0AAV4D688</accession>
<evidence type="ECO:0000313" key="3">
    <source>
        <dbReference type="Proteomes" id="UP000735302"/>
    </source>
</evidence>
<feature type="region of interest" description="Disordered" evidence="1">
    <location>
        <begin position="1"/>
        <end position="31"/>
    </location>
</feature>
<feature type="compositionally biased region" description="Basic residues" evidence="1">
    <location>
        <begin position="62"/>
        <end position="77"/>
    </location>
</feature>
<sequence length="120" mass="13500">MGNKVFMDQRQAKAVRKAKNNQDSTPGPSMRPTLLYLHSLSRCDKSCTQNMLCLVRGQQTAGRRRPVNAHTAKRHQKTRETPRDRSRLSFSLARPAFNSSACSSCTARTPHTKEDNVCDP</sequence>
<dbReference type="EMBL" id="BLXT01007504">
    <property type="protein sequence ID" value="GFO39657.1"/>
    <property type="molecule type" value="Genomic_DNA"/>
</dbReference>
<feature type="region of interest" description="Disordered" evidence="1">
    <location>
        <begin position="59"/>
        <end position="88"/>
    </location>
</feature>
<dbReference type="AlphaFoldDB" id="A0AAV4D688"/>
<feature type="compositionally biased region" description="Basic and acidic residues" evidence="1">
    <location>
        <begin position="78"/>
        <end position="87"/>
    </location>
</feature>
<feature type="compositionally biased region" description="Basic and acidic residues" evidence="1">
    <location>
        <begin position="111"/>
        <end position="120"/>
    </location>
</feature>
<proteinExistence type="predicted"/>
<keyword evidence="3" id="KW-1185">Reference proteome</keyword>